<dbReference type="STRING" id="6526.A0A2C9LBJ3"/>
<keyword evidence="5" id="KW-0811">Translocation</keyword>
<dbReference type="OrthoDB" id="341482at2759"/>
<evidence type="ECO:0000313" key="9">
    <source>
        <dbReference type="EnsemblMetazoa" id="BGLB029327-PA"/>
    </source>
</evidence>
<dbReference type="EnsemblMetazoa" id="BGLB029327-RA">
    <property type="protein sequence ID" value="BGLB029327-PA"/>
    <property type="gene ID" value="BGLB029327"/>
</dbReference>
<dbReference type="GO" id="GO:0006406">
    <property type="term" value="P:mRNA export from nucleus"/>
    <property type="evidence" value="ECO:0007669"/>
    <property type="project" value="TreeGrafter"/>
</dbReference>
<evidence type="ECO:0000256" key="5">
    <source>
        <dbReference type="ARBA" id="ARBA00023010"/>
    </source>
</evidence>
<dbReference type="KEGG" id="bgt:106067977"/>
<dbReference type="GO" id="GO:0017056">
    <property type="term" value="F:structural constituent of nuclear pore"/>
    <property type="evidence" value="ECO:0007669"/>
    <property type="project" value="InterPro"/>
</dbReference>
<sequence length="729" mass="82365">MATSMEFGGWREQLSKHPLCKALKENNAKDSAHKNATDSKSIFCINGSDLFVWDSSDKCLLHCNLKTLQKNSEVEKVVDKIDQLRLGKKTEESYHYQKLLLNDIVSFDVEGIRVNSCGSYIVVWGHHGIRVVQLPSKWGKNSMFEGGKKEAIPCRTIKIGERYFTGHKNLSIRQVSWHPGSKTDSHLTLLTTDNMFSVYNLSEPDEPSSIININTGEINPTYSPSKSFVAPVLGETAVAFDFGKPIEVQPRQKRFSCQNLEVWPVYCVRGNGDVLILYSHLSNVRPVRFPVQGPLTMNPPADDNYGVDACSIVCLPTSFPVIIISTMEGRVHHCVQLPGAAEDESEQETPNTSSLYDCPPEPSLYVIETAELDLCLSVPKFEEDSSLDNDFMCPVHLKKDPSCPDRYLCAHAAGVHCVALPWLTAVQNFFLEEDEDLSMPEEKECIIEHLVCTKPLYSCPTSPILGVDTVTDPLLGTTLLVLTCDYEFTALPMGLHYKLYPSHSESSSLNSSKVQPRNLEPFSHQVKQILLKKDSHPLLKSSNTTEQSQKNCFRMLIQATQILRQEYIPRIVKAKQAIDARVALLKNHKTYHLEDIKRLIEASQELREHAGVIADRLETTKENHERLFKRLDSVVHKLQNNVPVLSDAEKQMIRELNRIKDNIQIYEQSIQQVKSKQELQDKQMNRANKSSGPFLHQSQLGHIHGVLKEEGDDIEELRKEVTRLNLTLS</sequence>
<dbReference type="VEuPathDB" id="VectorBase:BGLAX_042392"/>
<comment type="subcellular location">
    <subcellularLocation>
        <location evidence="1">Nucleus</location>
        <location evidence="1">Nuclear pore complex</location>
    </subcellularLocation>
</comment>
<keyword evidence="3" id="KW-0509">mRNA transport</keyword>
<evidence type="ECO:0000256" key="7">
    <source>
        <dbReference type="ARBA" id="ARBA00023242"/>
    </source>
</evidence>
<dbReference type="Pfam" id="PF10168">
    <property type="entry name" value="Nup88"/>
    <property type="match status" value="1"/>
</dbReference>
<evidence type="ECO:0000256" key="8">
    <source>
        <dbReference type="SAM" id="Coils"/>
    </source>
</evidence>
<gene>
    <name evidence="9" type="primary">106067977</name>
</gene>
<dbReference type="GO" id="GO:0000055">
    <property type="term" value="P:ribosomal large subunit export from nucleus"/>
    <property type="evidence" value="ECO:0007669"/>
    <property type="project" value="InterPro"/>
</dbReference>
<feature type="coiled-coil region" evidence="8">
    <location>
        <begin position="621"/>
        <end position="676"/>
    </location>
</feature>
<reference evidence="9" key="1">
    <citation type="submission" date="2020-05" db="UniProtKB">
        <authorList>
            <consortium name="EnsemblMetazoa"/>
        </authorList>
    </citation>
    <scope>IDENTIFICATION</scope>
    <source>
        <strain evidence="9">BB02</strain>
    </source>
</reference>
<evidence type="ECO:0000256" key="2">
    <source>
        <dbReference type="ARBA" id="ARBA00022448"/>
    </source>
</evidence>
<evidence type="ECO:0000256" key="6">
    <source>
        <dbReference type="ARBA" id="ARBA00023132"/>
    </source>
</evidence>
<dbReference type="RefSeq" id="XP_013082716.2">
    <property type="nucleotide sequence ID" value="XM_013227262.2"/>
</dbReference>
<dbReference type="Proteomes" id="UP000076420">
    <property type="component" value="Unassembled WGS sequence"/>
</dbReference>
<dbReference type="GO" id="GO:0005643">
    <property type="term" value="C:nuclear pore"/>
    <property type="evidence" value="ECO:0007669"/>
    <property type="project" value="UniProtKB-SubCell"/>
</dbReference>
<keyword evidence="8" id="KW-0175">Coiled coil</keyword>
<dbReference type="PANTHER" id="PTHR13257:SF0">
    <property type="entry name" value="NUCLEAR PORE COMPLEX PROTEIN NUP88"/>
    <property type="match status" value="1"/>
</dbReference>
<dbReference type="SUPFAM" id="SSF50978">
    <property type="entry name" value="WD40 repeat-like"/>
    <property type="match status" value="1"/>
</dbReference>
<keyword evidence="4" id="KW-0653">Protein transport</keyword>
<dbReference type="InterPro" id="IPR019321">
    <property type="entry name" value="Nucleoporin_Nup88"/>
</dbReference>
<dbReference type="InterPro" id="IPR036322">
    <property type="entry name" value="WD40_repeat_dom_sf"/>
</dbReference>
<keyword evidence="7" id="KW-0539">Nucleus</keyword>
<dbReference type="PANTHER" id="PTHR13257">
    <property type="entry name" value="NUCLEOPORIN NUP84-RELATED"/>
    <property type="match status" value="1"/>
</dbReference>
<keyword evidence="6" id="KW-0906">Nuclear pore complex</keyword>
<evidence type="ECO:0000313" key="10">
    <source>
        <dbReference type="Proteomes" id="UP000076420"/>
    </source>
</evidence>
<dbReference type="AlphaFoldDB" id="A0A2C9LBJ3"/>
<name>A0A2C9LBJ3_BIOGL</name>
<dbReference type="GO" id="GO:0006606">
    <property type="term" value="P:protein import into nucleus"/>
    <property type="evidence" value="ECO:0007669"/>
    <property type="project" value="TreeGrafter"/>
</dbReference>
<dbReference type="VEuPathDB" id="VectorBase:BGLB029327"/>
<evidence type="ECO:0000256" key="3">
    <source>
        <dbReference type="ARBA" id="ARBA00022816"/>
    </source>
</evidence>
<proteinExistence type="predicted"/>
<organism evidence="9 10">
    <name type="scientific">Biomphalaria glabrata</name>
    <name type="common">Bloodfluke planorb</name>
    <name type="synonym">Freshwater snail</name>
    <dbReference type="NCBI Taxonomy" id="6526"/>
    <lineage>
        <taxon>Eukaryota</taxon>
        <taxon>Metazoa</taxon>
        <taxon>Spiralia</taxon>
        <taxon>Lophotrochozoa</taxon>
        <taxon>Mollusca</taxon>
        <taxon>Gastropoda</taxon>
        <taxon>Heterobranchia</taxon>
        <taxon>Euthyneura</taxon>
        <taxon>Panpulmonata</taxon>
        <taxon>Hygrophila</taxon>
        <taxon>Lymnaeoidea</taxon>
        <taxon>Planorbidae</taxon>
        <taxon>Biomphalaria</taxon>
    </lineage>
</organism>
<dbReference type="InterPro" id="IPR037700">
    <property type="entry name" value="NUP88/NUP82"/>
</dbReference>
<evidence type="ECO:0008006" key="11">
    <source>
        <dbReference type="Google" id="ProtNLM"/>
    </source>
</evidence>
<protein>
    <recommendedName>
        <fullName evidence="11">Nuclear pore complex protein Nup88</fullName>
    </recommendedName>
</protein>
<evidence type="ECO:0000256" key="4">
    <source>
        <dbReference type="ARBA" id="ARBA00022927"/>
    </source>
</evidence>
<dbReference type="GO" id="GO:0000056">
    <property type="term" value="P:ribosomal small subunit export from nucleus"/>
    <property type="evidence" value="ECO:0007669"/>
    <property type="project" value="InterPro"/>
</dbReference>
<keyword evidence="2" id="KW-0813">Transport</keyword>
<accession>A0A2C9LBJ3</accession>
<evidence type="ECO:0000256" key="1">
    <source>
        <dbReference type="ARBA" id="ARBA00004567"/>
    </source>
</evidence>